<dbReference type="GO" id="GO:0016491">
    <property type="term" value="F:oxidoreductase activity"/>
    <property type="evidence" value="ECO:0007669"/>
    <property type="project" value="InterPro"/>
</dbReference>
<organism evidence="1">
    <name type="scientific">bioreactor metagenome</name>
    <dbReference type="NCBI Taxonomy" id="1076179"/>
    <lineage>
        <taxon>unclassified sequences</taxon>
        <taxon>metagenomes</taxon>
        <taxon>ecological metagenomes</taxon>
    </lineage>
</organism>
<sequence>MEGFNPAALDEILGLSQQNLGSVSILVLGYRDTVEDKYAAAAKVRKSTEDLYVKL</sequence>
<dbReference type="InterPro" id="IPR000415">
    <property type="entry name" value="Nitroreductase-like"/>
</dbReference>
<protein>
    <recommendedName>
        <fullName evidence="2">Nitroreductase domain-containing protein</fullName>
    </recommendedName>
</protein>
<proteinExistence type="predicted"/>
<dbReference type="EMBL" id="VSSQ01091556">
    <property type="protein sequence ID" value="MPN37082.1"/>
    <property type="molecule type" value="Genomic_DNA"/>
</dbReference>
<evidence type="ECO:0000313" key="1">
    <source>
        <dbReference type="EMBL" id="MPN37082.1"/>
    </source>
</evidence>
<evidence type="ECO:0008006" key="2">
    <source>
        <dbReference type="Google" id="ProtNLM"/>
    </source>
</evidence>
<accession>A0A645HFC3</accession>
<gene>
    <name evidence="1" type="ORF">SDC9_184598</name>
</gene>
<name>A0A645HFC3_9ZZZZ</name>
<dbReference type="AlphaFoldDB" id="A0A645HFC3"/>
<reference evidence="1" key="1">
    <citation type="submission" date="2019-08" db="EMBL/GenBank/DDBJ databases">
        <authorList>
            <person name="Kucharzyk K."/>
            <person name="Murdoch R.W."/>
            <person name="Higgins S."/>
            <person name="Loffler F."/>
        </authorList>
    </citation>
    <scope>NUCLEOTIDE SEQUENCE</scope>
</reference>
<comment type="caution">
    <text evidence="1">The sequence shown here is derived from an EMBL/GenBank/DDBJ whole genome shotgun (WGS) entry which is preliminary data.</text>
</comment>
<dbReference type="SUPFAM" id="SSF55469">
    <property type="entry name" value="FMN-dependent nitroreductase-like"/>
    <property type="match status" value="1"/>
</dbReference>
<dbReference type="Gene3D" id="3.40.109.10">
    <property type="entry name" value="NADH Oxidase"/>
    <property type="match status" value="1"/>
</dbReference>